<evidence type="ECO:0000256" key="4">
    <source>
        <dbReference type="ARBA" id="ARBA00023136"/>
    </source>
</evidence>
<evidence type="ECO:0000256" key="2">
    <source>
        <dbReference type="ARBA" id="ARBA00006275"/>
    </source>
</evidence>
<dbReference type="RefSeq" id="WP_323689407.1">
    <property type="nucleotide sequence ID" value="NZ_JAYGIM010000019.1"/>
</dbReference>
<evidence type="ECO:0000256" key="3">
    <source>
        <dbReference type="ARBA" id="ARBA00022729"/>
    </source>
</evidence>
<dbReference type="Gene3D" id="1.25.40.390">
    <property type="match status" value="1"/>
</dbReference>
<dbReference type="InterPro" id="IPR011990">
    <property type="entry name" value="TPR-like_helical_dom_sf"/>
</dbReference>
<accession>A0ABU5SPT9</accession>
<evidence type="ECO:0000313" key="8">
    <source>
        <dbReference type="EMBL" id="MEA5429285.1"/>
    </source>
</evidence>
<evidence type="ECO:0000256" key="1">
    <source>
        <dbReference type="ARBA" id="ARBA00004442"/>
    </source>
</evidence>
<reference evidence="8 9" key="1">
    <citation type="submission" date="2023-12" db="EMBL/GenBank/DDBJ databases">
        <title>Novel species of the genus Arcicella isolated from rivers.</title>
        <authorList>
            <person name="Lu H."/>
        </authorList>
    </citation>
    <scope>NUCLEOTIDE SEQUENCE [LARGE SCALE GENOMIC DNA]</scope>
    <source>
        <strain evidence="8 9">DC25W</strain>
    </source>
</reference>
<evidence type="ECO:0000313" key="9">
    <source>
        <dbReference type="Proteomes" id="UP001302222"/>
    </source>
</evidence>
<comment type="subcellular location">
    <subcellularLocation>
        <location evidence="1">Cell outer membrane</location>
    </subcellularLocation>
</comment>
<organism evidence="8 9">
    <name type="scientific">Arcicella lustrica</name>
    <dbReference type="NCBI Taxonomy" id="2984196"/>
    <lineage>
        <taxon>Bacteria</taxon>
        <taxon>Pseudomonadati</taxon>
        <taxon>Bacteroidota</taxon>
        <taxon>Cytophagia</taxon>
        <taxon>Cytophagales</taxon>
        <taxon>Flectobacillaceae</taxon>
        <taxon>Arcicella</taxon>
    </lineage>
</organism>
<dbReference type="Pfam" id="PF14322">
    <property type="entry name" value="SusD-like_3"/>
    <property type="match status" value="1"/>
</dbReference>
<dbReference type="InterPro" id="IPR033985">
    <property type="entry name" value="SusD-like_N"/>
</dbReference>
<dbReference type="SUPFAM" id="SSF48452">
    <property type="entry name" value="TPR-like"/>
    <property type="match status" value="1"/>
</dbReference>
<gene>
    <name evidence="8" type="ORF">VB798_22020</name>
</gene>
<feature type="domain" description="SusD-like N-terminal" evidence="7">
    <location>
        <begin position="84"/>
        <end position="220"/>
    </location>
</feature>
<evidence type="ECO:0000259" key="7">
    <source>
        <dbReference type="Pfam" id="PF14322"/>
    </source>
</evidence>
<evidence type="ECO:0000256" key="5">
    <source>
        <dbReference type="ARBA" id="ARBA00023237"/>
    </source>
</evidence>
<protein>
    <submittedName>
        <fullName evidence="8">RagB/SusD family nutrient uptake outer membrane protein</fullName>
    </submittedName>
</protein>
<keyword evidence="3" id="KW-0732">Signal</keyword>
<comment type="similarity">
    <text evidence="2">Belongs to the SusD family.</text>
</comment>
<proteinExistence type="inferred from homology"/>
<feature type="domain" description="RagB/SusD" evidence="6">
    <location>
        <begin position="276"/>
        <end position="557"/>
    </location>
</feature>
<comment type="caution">
    <text evidence="8">The sequence shown here is derived from an EMBL/GenBank/DDBJ whole genome shotgun (WGS) entry which is preliminary data.</text>
</comment>
<dbReference type="Pfam" id="PF07980">
    <property type="entry name" value="SusD_RagB"/>
    <property type="match status" value="1"/>
</dbReference>
<dbReference type="InterPro" id="IPR012944">
    <property type="entry name" value="SusD_RagB_dom"/>
</dbReference>
<dbReference type="Proteomes" id="UP001302222">
    <property type="component" value="Unassembled WGS sequence"/>
</dbReference>
<keyword evidence="5" id="KW-0998">Cell outer membrane</keyword>
<sequence>MKRFSTIFYTICLISTLVSCISEYESEPRNVISEDYIWSDPTTLNAEYFISSIYATLPGGGNRLNGVALDCATDDAVPSDDGSGTWSVIRSGYSSTSTFDDKWATSYAGIRKANIFLANYQRVAWLDPLKKKWFPAEARFIRAIHYFELVKRYGGIPLIGDKVLTLTDDLNFPRNSVSECFQYLVSECDAIKDSLRTDPIPSTFFGRVGKAAALTLKTKVLLLAASPLYNTTNDLSKWKAAADAAKEVIDLGAYTLEANRYTLATARVNNENIFIRQGGSNANGYVYEVSPVGYRPGNTASAGRISPTQELVDAFGMKNGKAITEVGSGYDATNPYANRDPRLDQTIFYNGQTWLRRAVETFEGGQDKPNSTSIAVQTKTGYYSKKLLANDANSTTYSTVNGAWTIFRYADVLLMYAEALNEYAGPGAASTTTTADGKTINGVYDAVQAIRNRAGLVPYALANGLTQTQMRDIIRNERRVEFAFEEQRFWDIRRWKTAESVYGTTLHGVKITKNTAGKFMYEKIDVTTPFFASYMYVFPIDNAEILKNSKLIQNEGY</sequence>
<dbReference type="EMBL" id="JAYGIM010000019">
    <property type="protein sequence ID" value="MEA5429285.1"/>
    <property type="molecule type" value="Genomic_DNA"/>
</dbReference>
<dbReference type="PROSITE" id="PS51257">
    <property type="entry name" value="PROKAR_LIPOPROTEIN"/>
    <property type="match status" value="1"/>
</dbReference>
<evidence type="ECO:0000259" key="6">
    <source>
        <dbReference type="Pfam" id="PF07980"/>
    </source>
</evidence>
<keyword evidence="4" id="KW-0472">Membrane</keyword>
<name>A0ABU5SPT9_9BACT</name>
<keyword evidence="9" id="KW-1185">Reference proteome</keyword>